<evidence type="ECO:0000313" key="11">
    <source>
        <dbReference type="EMBL" id="CAI76504.1"/>
    </source>
</evidence>
<reference evidence="11 12" key="1">
    <citation type="journal article" date="2005" name="Science">
        <title>Genome of the host-cell transforming parasite Theileria annulata compared with T. parva.</title>
        <authorList>
            <person name="Pain A."/>
            <person name="Renauld H."/>
            <person name="Berriman M."/>
            <person name="Murphy L."/>
            <person name="Yeats C.A."/>
            <person name="Weir W."/>
            <person name="Kerhornou A."/>
            <person name="Aslett M."/>
            <person name="Bishop R."/>
            <person name="Bouchier C."/>
            <person name="Cochet M."/>
            <person name="Coulson R.M.R."/>
            <person name="Cronin A."/>
            <person name="de Villiers E.P."/>
            <person name="Fraser A."/>
            <person name="Fosker N."/>
            <person name="Gardner M."/>
            <person name="Goble A."/>
            <person name="Griffiths-Jones S."/>
            <person name="Harris D.E."/>
            <person name="Katzer F."/>
            <person name="Larke N."/>
            <person name="Lord A."/>
            <person name="Maser P."/>
            <person name="McKellar S."/>
            <person name="Mooney P."/>
            <person name="Morton F."/>
            <person name="Nene V."/>
            <person name="O'Neil S."/>
            <person name="Price C."/>
            <person name="Quail M.A."/>
            <person name="Rabbinowitsch E."/>
            <person name="Rawlings N.D."/>
            <person name="Rutter S."/>
            <person name="Saunders D."/>
            <person name="Seeger K."/>
            <person name="Shah T."/>
            <person name="Squares R."/>
            <person name="Squares S."/>
            <person name="Tivey A."/>
            <person name="Walker A.R."/>
            <person name="Woodward J."/>
            <person name="Dobbelaere D.A.E."/>
            <person name="Langsley G."/>
            <person name="Rajandream M.A."/>
            <person name="McKeever D."/>
            <person name="Shiels B."/>
            <person name="Tait A."/>
            <person name="Barrell B.G."/>
            <person name="Hall N."/>
        </authorList>
    </citation>
    <scope>NUCLEOTIDE SEQUENCE [LARGE SCALE GENOMIC DNA]</scope>
    <source>
        <strain evidence="12">Ankara</strain>
    </source>
</reference>
<keyword evidence="6 10" id="KW-0324">Glycolysis</keyword>
<protein>
    <recommendedName>
        <fullName evidence="10">Triosephosphate isomerase</fullName>
        <ecNumber evidence="10">5.3.1.1</ecNumber>
    </recommendedName>
</protein>
<evidence type="ECO:0000256" key="4">
    <source>
        <dbReference type="ARBA" id="ARBA00011738"/>
    </source>
</evidence>
<comment type="catalytic activity">
    <reaction evidence="8">
        <text>D-glyceraldehyde 3-phosphate = dihydroxyacetone phosphate</text>
        <dbReference type="Rhea" id="RHEA:18585"/>
        <dbReference type="ChEBI" id="CHEBI:57642"/>
        <dbReference type="ChEBI" id="CHEBI:59776"/>
        <dbReference type="EC" id="5.3.1.1"/>
    </reaction>
    <physiologicalReaction direction="left-to-right" evidence="8">
        <dbReference type="Rhea" id="RHEA:18586"/>
    </physiologicalReaction>
</comment>
<evidence type="ECO:0000256" key="2">
    <source>
        <dbReference type="ARBA" id="ARBA00004742"/>
    </source>
</evidence>
<dbReference type="GO" id="GO:0046166">
    <property type="term" value="P:glyceraldehyde-3-phosphate biosynthetic process"/>
    <property type="evidence" value="ECO:0007669"/>
    <property type="project" value="TreeGrafter"/>
</dbReference>
<evidence type="ECO:0000256" key="5">
    <source>
        <dbReference type="ARBA" id="ARBA00022432"/>
    </source>
</evidence>
<evidence type="ECO:0000256" key="7">
    <source>
        <dbReference type="ARBA" id="ARBA00023235"/>
    </source>
</evidence>
<dbReference type="NCBIfam" id="TIGR00419">
    <property type="entry name" value="tim"/>
    <property type="match status" value="1"/>
</dbReference>
<keyword evidence="7 10" id="KW-0413">Isomerase</keyword>
<dbReference type="STRING" id="5874.Q4U9J9"/>
<dbReference type="Pfam" id="PF00121">
    <property type="entry name" value="TIM"/>
    <property type="match status" value="1"/>
</dbReference>
<dbReference type="InterPro" id="IPR013785">
    <property type="entry name" value="Aldolase_TIM"/>
</dbReference>
<dbReference type="OMA" id="NWKMHMT"/>
<dbReference type="InterPro" id="IPR020861">
    <property type="entry name" value="Triosephosphate_isomerase_AS"/>
</dbReference>
<evidence type="ECO:0000256" key="6">
    <source>
        <dbReference type="ARBA" id="ARBA00023152"/>
    </source>
</evidence>
<dbReference type="FunCoup" id="Q4U9J9">
    <property type="interactions" value="186"/>
</dbReference>
<sequence>MEGNESISSLSMSKLVIGVNHLHNTSMRSNHIFIHWLNYLINQSYPYENWIIYGSSNNGVLTLQRKLLRCLIKRFIIFYLKYIKRKWLGGNWKCNGTKQSISDLLLHFNRHQTKNNNLDVVLFPPSLYVEHTRNELKSEVFELGVQNVSQSKSGAFTGELSLTMFTDFGLKWSLVGHSERRQLFNEDDSYVCEKVMMLQENGVNAVVCFGETLSEREQGQTENVLKRQLDAFVKHVKDWDKVVLAYEPVWAIGTGKVATVDQVKEAHKFVRDYVRGLVGDVADKVRLVYGGSVNEKNCLELSKCSDVDGFLVGGASLKKEFLDILKSLE</sequence>
<dbReference type="UniPathway" id="UPA00109">
    <property type="reaction ID" value="UER00189"/>
</dbReference>
<dbReference type="VEuPathDB" id="PiroplasmaDB:TA08590"/>
<comment type="similarity">
    <text evidence="3 10">Belongs to the triosephosphate isomerase family.</text>
</comment>
<dbReference type="Proteomes" id="UP000001950">
    <property type="component" value="Chromosome 4"/>
</dbReference>
<dbReference type="InterPro" id="IPR000652">
    <property type="entry name" value="Triosephosphate_isomerase"/>
</dbReference>
<organism evidence="11 12">
    <name type="scientific">Theileria annulata</name>
    <dbReference type="NCBI Taxonomy" id="5874"/>
    <lineage>
        <taxon>Eukaryota</taxon>
        <taxon>Sar</taxon>
        <taxon>Alveolata</taxon>
        <taxon>Apicomplexa</taxon>
        <taxon>Aconoidasida</taxon>
        <taxon>Piroplasmida</taxon>
        <taxon>Theileriidae</taxon>
        <taxon>Theileria</taxon>
    </lineage>
</organism>
<dbReference type="GO" id="GO:0006096">
    <property type="term" value="P:glycolytic process"/>
    <property type="evidence" value="ECO:0007669"/>
    <property type="project" value="UniProtKB-UniPathway"/>
</dbReference>
<dbReference type="GO" id="GO:0019563">
    <property type="term" value="P:glycerol catabolic process"/>
    <property type="evidence" value="ECO:0007669"/>
    <property type="project" value="TreeGrafter"/>
</dbReference>
<dbReference type="GO" id="GO:0006094">
    <property type="term" value="P:gluconeogenesis"/>
    <property type="evidence" value="ECO:0007669"/>
    <property type="project" value="UniProtKB-UniPathway"/>
</dbReference>
<comment type="pathway">
    <text evidence="2 10">Carbohydrate biosynthesis; gluconeogenesis.</text>
</comment>
<dbReference type="EC" id="5.3.1.1" evidence="10"/>
<dbReference type="PANTHER" id="PTHR21139:SF2">
    <property type="entry name" value="TRIOSEPHOSPHATE ISOMERASE"/>
    <property type="match status" value="1"/>
</dbReference>
<evidence type="ECO:0000256" key="9">
    <source>
        <dbReference type="ARBA" id="ARBA00056661"/>
    </source>
</evidence>
<dbReference type="InterPro" id="IPR035990">
    <property type="entry name" value="TIM_sf"/>
</dbReference>
<dbReference type="InterPro" id="IPR022896">
    <property type="entry name" value="TrioseP_Isoase_bac/euk"/>
</dbReference>
<dbReference type="EMBL" id="CR940353">
    <property type="protein sequence ID" value="CAI76504.1"/>
    <property type="molecule type" value="Genomic_DNA"/>
</dbReference>
<gene>
    <name evidence="11" type="ORF">TA08590</name>
</gene>
<comment type="function">
    <text evidence="9">Catalyzes the interconversion of glyceraldehyde 3-phosphate and dihydroxyacetone phosphate in the glycolytic and gluconeogenic pathways.</text>
</comment>
<name>Q4U9J9_THEAN</name>
<dbReference type="GeneID" id="3863131"/>
<keyword evidence="5 10" id="KW-0312">Gluconeogenesis</keyword>
<dbReference type="UniPathway" id="UPA00138"/>
<evidence type="ECO:0000256" key="8">
    <source>
        <dbReference type="ARBA" id="ARBA00052432"/>
    </source>
</evidence>
<evidence type="ECO:0000313" key="12">
    <source>
        <dbReference type="Proteomes" id="UP000001950"/>
    </source>
</evidence>
<accession>Q4U9J9</accession>
<dbReference type="KEGG" id="tan:TA08590"/>
<dbReference type="SUPFAM" id="SSF51351">
    <property type="entry name" value="Triosephosphate isomerase (TIM)"/>
    <property type="match status" value="1"/>
</dbReference>
<dbReference type="PROSITE" id="PS51440">
    <property type="entry name" value="TIM_2"/>
    <property type="match status" value="1"/>
</dbReference>
<dbReference type="FunFam" id="3.20.20.70:FF:000016">
    <property type="entry name" value="Triosephosphate isomerase"/>
    <property type="match status" value="1"/>
</dbReference>
<evidence type="ECO:0000256" key="1">
    <source>
        <dbReference type="ARBA" id="ARBA00004680"/>
    </source>
</evidence>
<keyword evidence="12" id="KW-1185">Reference proteome</keyword>
<dbReference type="CDD" id="cd00311">
    <property type="entry name" value="TIM"/>
    <property type="match status" value="1"/>
</dbReference>
<evidence type="ECO:0000256" key="3">
    <source>
        <dbReference type="ARBA" id="ARBA00007422"/>
    </source>
</evidence>
<evidence type="ECO:0000256" key="10">
    <source>
        <dbReference type="RuleBase" id="RU363013"/>
    </source>
</evidence>
<comment type="subunit">
    <text evidence="4">Homodimer.</text>
</comment>
<proteinExistence type="inferred from homology"/>
<dbReference type="HAMAP" id="MF_00147_B">
    <property type="entry name" value="TIM_B"/>
    <property type="match status" value="1"/>
</dbReference>
<dbReference type="GO" id="GO:0005829">
    <property type="term" value="C:cytosol"/>
    <property type="evidence" value="ECO:0007669"/>
    <property type="project" value="TreeGrafter"/>
</dbReference>
<dbReference type="AlphaFoldDB" id="Q4U9J9"/>
<dbReference type="RefSeq" id="XP_953129.1">
    <property type="nucleotide sequence ID" value="XM_948036.1"/>
</dbReference>
<dbReference type="Gene3D" id="3.20.20.70">
    <property type="entry name" value="Aldolase class I"/>
    <property type="match status" value="1"/>
</dbReference>
<dbReference type="OrthoDB" id="6715177at2759"/>
<comment type="pathway">
    <text evidence="1 10">Carbohydrate degradation; glycolysis; D-glyceraldehyde 3-phosphate from glycerone phosphate: step 1/1.</text>
</comment>
<dbReference type="PANTHER" id="PTHR21139">
    <property type="entry name" value="TRIOSEPHOSPHATE ISOMERASE"/>
    <property type="match status" value="1"/>
</dbReference>
<dbReference type="eggNOG" id="KOG1643">
    <property type="taxonomic scope" value="Eukaryota"/>
</dbReference>
<dbReference type="InParanoid" id="Q4U9J9"/>
<dbReference type="PROSITE" id="PS00171">
    <property type="entry name" value="TIM_1"/>
    <property type="match status" value="1"/>
</dbReference>
<dbReference type="GO" id="GO:0004807">
    <property type="term" value="F:triose-phosphate isomerase activity"/>
    <property type="evidence" value="ECO:0007669"/>
    <property type="project" value="UniProtKB-EC"/>
</dbReference>